<evidence type="ECO:0000313" key="2">
    <source>
        <dbReference type="Proteomes" id="UP000465866"/>
    </source>
</evidence>
<keyword evidence="2" id="KW-1185">Reference proteome</keyword>
<dbReference type="KEGG" id="mcoo:MCOO_41180"/>
<dbReference type="Proteomes" id="UP000465866">
    <property type="component" value="Chromosome"/>
</dbReference>
<accession>A0A7I7L1W9</accession>
<sequence length="119" mass="12684">MRAWLNEAEPSINALFIAGDNIVTAATPPEIANACHAAAGVIARAQHDLTSPDVALNSVLRQAITDYQAGIRDCISATRRGDTVDTGYVNQAITDLQNAVEVLEGDLSRDARQPEKLTV</sequence>
<evidence type="ECO:0000313" key="1">
    <source>
        <dbReference type="EMBL" id="BBX48103.1"/>
    </source>
</evidence>
<protein>
    <submittedName>
        <fullName evidence="1">Uncharacterized protein</fullName>
    </submittedName>
</protein>
<name>A0A7I7L1W9_9MYCO</name>
<dbReference type="RefSeq" id="WP_163779657.1">
    <property type="nucleotide sequence ID" value="NZ_AP022569.1"/>
</dbReference>
<gene>
    <name evidence="1" type="ORF">MCOO_41180</name>
</gene>
<proteinExistence type="predicted"/>
<organism evidence="1 2">
    <name type="scientific">Mycobacterium cookii</name>
    <dbReference type="NCBI Taxonomy" id="1775"/>
    <lineage>
        <taxon>Bacteria</taxon>
        <taxon>Bacillati</taxon>
        <taxon>Actinomycetota</taxon>
        <taxon>Actinomycetes</taxon>
        <taxon>Mycobacteriales</taxon>
        <taxon>Mycobacteriaceae</taxon>
        <taxon>Mycobacterium</taxon>
    </lineage>
</organism>
<reference evidence="1 2" key="1">
    <citation type="journal article" date="2019" name="Emerg. Microbes Infect.">
        <title>Comprehensive subspecies identification of 175 nontuberculous mycobacteria species based on 7547 genomic profiles.</title>
        <authorList>
            <person name="Matsumoto Y."/>
            <person name="Kinjo T."/>
            <person name="Motooka D."/>
            <person name="Nabeya D."/>
            <person name="Jung N."/>
            <person name="Uechi K."/>
            <person name="Horii T."/>
            <person name="Iida T."/>
            <person name="Fujita J."/>
            <person name="Nakamura S."/>
        </authorList>
    </citation>
    <scope>NUCLEOTIDE SEQUENCE [LARGE SCALE GENOMIC DNA]</scope>
    <source>
        <strain evidence="1 2">JCM 12404</strain>
    </source>
</reference>
<dbReference type="EMBL" id="AP022569">
    <property type="protein sequence ID" value="BBX48103.1"/>
    <property type="molecule type" value="Genomic_DNA"/>
</dbReference>
<dbReference type="AlphaFoldDB" id="A0A7I7L1W9"/>